<dbReference type="InterPro" id="IPR043502">
    <property type="entry name" value="DNA/RNA_pol_sf"/>
</dbReference>
<dbReference type="InterPro" id="IPR041577">
    <property type="entry name" value="RT_RNaseH_2"/>
</dbReference>
<dbReference type="Pfam" id="PF17919">
    <property type="entry name" value="RT_RNaseH_2"/>
    <property type="match status" value="1"/>
</dbReference>
<organism evidence="2 3">
    <name type="scientific">Oryza sativa subsp. japonica</name>
    <name type="common">Rice</name>
    <dbReference type="NCBI Taxonomy" id="39947"/>
    <lineage>
        <taxon>Eukaryota</taxon>
        <taxon>Viridiplantae</taxon>
        <taxon>Streptophyta</taxon>
        <taxon>Embryophyta</taxon>
        <taxon>Tracheophyta</taxon>
        <taxon>Spermatophyta</taxon>
        <taxon>Magnoliopsida</taxon>
        <taxon>Liliopsida</taxon>
        <taxon>Poales</taxon>
        <taxon>Poaceae</taxon>
        <taxon>BOP clade</taxon>
        <taxon>Oryzoideae</taxon>
        <taxon>Oryzeae</taxon>
        <taxon>Oryzinae</taxon>
        <taxon>Oryza</taxon>
        <taxon>Oryza sativa</taxon>
    </lineage>
</organism>
<protein>
    <submittedName>
        <fullName evidence="2">OSJNBa0085C10.32 protein</fullName>
    </submittedName>
</protein>
<reference evidence="3" key="1">
    <citation type="journal article" date="2005" name="Nature">
        <title>The map-based sequence of the rice genome.</title>
        <authorList>
            <consortium name="International rice genome sequencing project (IRGSP)"/>
            <person name="Matsumoto T."/>
            <person name="Wu J."/>
            <person name="Kanamori H."/>
            <person name="Katayose Y."/>
            <person name="Fujisawa M."/>
            <person name="Namiki N."/>
            <person name="Mizuno H."/>
            <person name="Yamamoto K."/>
            <person name="Antonio B.A."/>
            <person name="Baba T."/>
            <person name="Sakata K."/>
            <person name="Nagamura Y."/>
            <person name="Aoki H."/>
            <person name="Arikawa K."/>
            <person name="Arita K."/>
            <person name="Bito T."/>
            <person name="Chiden Y."/>
            <person name="Fujitsuka N."/>
            <person name="Fukunaka R."/>
            <person name="Hamada M."/>
            <person name="Harada C."/>
            <person name="Hayashi A."/>
            <person name="Hijishita S."/>
            <person name="Honda M."/>
            <person name="Hosokawa S."/>
            <person name="Ichikawa Y."/>
            <person name="Idonuma A."/>
            <person name="Iijima M."/>
            <person name="Ikeda M."/>
            <person name="Ikeno M."/>
            <person name="Ito K."/>
            <person name="Ito S."/>
            <person name="Ito T."/>
            <person name="Ito Y."/>
            <person name="Ito Y."/>
            <person name="Iwabuchi A."/>
            <person name="Kamiya K."/>
            <person name="Karasawa W."/>
            <person name="Kurita K."/>
            <person name="Katagiri S."/>
            <person name="Kikuta A."/>
            <person name="Kobayashi H."/>
            <person name="Kobayashi N."/>
            <person name="Machita K."/>
            <person name="Maehara T."/>
            <person name="Masukawa M."/>
            <person name="Mizubayashi T."/>
            <person name="Mukai Y."/>
            <person name="Nagasaki H."/>
            <person name="Nagata Y."/>
            <person name="Naito S."/>
            <person name="Nakashima M."/>
            <person name="Nakama Y."/>
            <person name="Nakamichi Y."/>
            <person name="Nakamura M."/>
            <person name="Meguro A."/>
            <person name="Negishi M."/>
            <person name="Ohta I."/>
            <person name="Ohta T."/>
            <person name="Okamoto M."/>
            <person name="Ono N."/>
            <person name="Saji S."/>
            <person name="Sakaguchi M."/>
            <person name="Sakai K."/>
            <person name="Shibata M."/>
            <person name="Shimokawa T."/>
            <person name="Song J."/>
            <person name="Takazaki Y."/>
            <person name="Terasawa K."/>
            <person name="Tsugane M."/>
            <person name="Tsuji K."/>
            <person name="Ueda S."/>
            <person name="Waki K."/>
            <person name="Yamagata H."/>
            <person name="Yamamoto M."/>
            <person name="Yamamoto S."/>
            <person name="Yamane H."/>
            <person name="Yoshiki S."/>
            <person name="Yoshihara R."/>
            <person name="Yukawa K."/>
            <person name="Zhong H."/>
            <person name="Yano M."/>
            <person name="Yuan Q."/>
            <person name="Ouyang S."/>
            <person name="Liu J."/>
            <person name="Jones K.M."/>
            <person name="Gansberger K."/>
            <person name="Moffat K."/>
            <person name="Hill J."/>
            <person name="Bera J."/>
            <person name="Fadrosh D."/>
            <person name="Jin S."/>
            <person name="Johri S."/>
            <person name="Kim M."/>
            <person name="Overton L."/>
            <person name="Reardon M."/>
            <person name="Tsitrin T."/>
            <person name="Vuong H."/>
            <person name="Weaver B."/>
            <person name="Ciecko A."/>
            <person name="Tallon L."/>
            <person name="Jackson J."/>
            <person name="Pai G."/>
            <person name="Aken S.V."/>
            <person name="Utterback T."/>
            <person name="Reidmuller S."/>
            <person name="Feldblyum T."/>
            <person name="Hsiao J."/>
            <person name="Zismann V."/>
            <person name="Iobst S."/>
            <person name="de Vazeille A.R."/>
            <person name="Buell C.R."/>
            <person name="Ying K."/>
            <person name="Li Y."/>
            <person name="Lu T."/>
            <person name="Huang Y."/>
            <person name="Zhao Q."/>
            <person name="Feng Q."/>
            <person name="Zhang L."/>
            <person name="Zhu J."/>
            <person name="Weng Q."/>
            <person name="Mu J."/>
            <person name="Lu Y."/>
            <person name="Fan D."/>
            <person name="Liu Y."/>
            <person name="Guan J."/>
            <person name="Zhang Y."/>
            <person name="Yu S."/>
            <person name="Liu X."/>
            <person name="Zhang Y."/>
            <person name="Hong G."/>
            <person name="Han B."/>
            <person name="Choisne N."/>
            <person name="Demange N."/>
            <person name="Orjeda G."/>
            <person name="Samain S."/>
            <person name="Cattolico L."/>
            <person name="Pelletier E."/>
            <person name="Couloux A."/>
            <person name="Segurens B."/>
            <person name="Wincker P."/>
            <person name="D'Hont A."/>
            <person name="Scarpelli C."/>
            <person name="Weissenbach J."/>
            <person name="Salanoubat M."/>
            <person name="Quetier F."/>
            <person name="Yu Y."/>
            <person name="Kim H.R."/>
            <person name="Rambo T."/>
            <person name="Currie J."/>
            <person name="Collura K."/>
            <person name="Luo M."/>
            <person name="Yang T."/>
            <person name="Ammiraju J.S.S."/>
            <person name="Engler F."/>
            <person name="Soderlund C."/>
            <person name="Wing R.A."/>
            <person name="Palmer L.E."/>
            <person name="de la Bastide M."/>
            <person name="Spiegel L."/>
            <person name="Nascimento L."/>
            <person name="Zutavern T."/>
            <person name="O'Shaughnessy A."/>
            <person name="Dike S."/>
            <person name="Dedhia N."/>
            <person name="Preston R."/>
            <person name="Balija V."/>
            <person name="McCombie W.R."/>
            <person name="Chow T."/>
            <person name="Chen H."/>
            <person name="Chung M."/>
            <person name="Chen C."/>
            <person name="Shaw J."/>
            <person name="Wu H."/>
            <person name="Hsiao K."/>
            <person name="Chao Y."/>
            <person name="Chu M."/>
            <person name="Cheng C."/>
            <person name="Hour A."/>
            <person name="Lee P."/>
            <person name="Lin S."/>
            <person name="Lin Y."/>
            <person name="Liou J."/>
            <person name="Liu S."/>
            <person name="Hsing Y."/>
            <person name="Raghuvanshi S."/>
            <person name="Mohanty A."/>
            <person name="Bharti A.K."/>
            <person name="Gaur A."/>
            <person name="Gupta V."/>
            <person name="Kumar D."/>
            <person name="Ravi V."/>
            <person name="Vij S."/>
            <person name="Kapur A."/>
            <person name="Khurana P."/>
            <person name="Khurana P."/>
            <person name="Khurana J.P."/>
            <person name="Tyagi A.K."/>
            <person name="Gaikwad K."/>
            <person name="Singh A."/>
            <person name="Dalal V."/>
            <person name="Srivastava S."/>
            <person name="Dixit A."/>
            <person name="Pal A.K."/>
            <person name="Ghazi I.A."/>
            <person name="Yadav M."/>
            <person name="Pandit A."/>
            <person name="Bhargava A."/>
            <person name="Sureshbabu K."/>
            <person name="Batra K."/>
            <person name="Sharma T.R."/>
            <person name="Mohapatra T."/>
            <person name="Singh N.K."/>
            <person name="Messing J."/>
            <person name="Nelson A.B."/>
            <person name="Fuks G."/>
            <person name="Kavchok S."/>
            <person name="Keizer G."/>
            <person name="Linton E."/>
            <person name="Llaca V."/>
            <person name="Song R."/>
            <person name="Tanyolac B."/>
            <person name="Young S."/>
            <person name="Ho-Il K."/>
            <person name="Hahn J.H."/>
            <person name="Sangsakoo G."/>
            <person name="Vanavichit A."/>
            <person name="de Mattos Luiz.A.T."/>
            <person name="Zimmer P.D."/>
            <person name="Malone G."/>
            <person name="Dellagostin O."/>
            <person name="de Oliveira A.C."/>
            <person name="Bevan M."/>
            <person name="Bancroft I."/>
            <person name="Minx P."/>
            <person name="Cordum H."/>
            <person name="Wilson R."/>
            <person name="Cheng Z."/>
            <person name="Jin W."/>
            <person name="Jiang J."/>
            <person name="Leong S.A."/>
            <person name="Iwama H."/>
            <person name="Gojobori T."/>
            <person name="Itoh T."/>
            <person name="Niimura Y."/>
            <person name="Fujii Y."/>
            <person name="Habara T."/>
            <person name="Sakai H."/>
            <person name="Sato Y."/>
            <person name="Wilson G."/>
            <person name="Kumar K."/>
            <person name="McCouch S."/>
            <person name="Juretic N."/>
            <person name="Hoen D."/>
            <person name="Wright S."/>
            <person name="Bruskiewich R."/>
            <person name="Bureau T."/>
            <person name="Miyao A."/>
            <person name="Hirochika H."/>
            <person name="Nishikawa T."/>
            <person name="Kadowaki K."/>
            <person name="Sugiura M."/>
            <person name="Burr B."/>
            <person name="Sasaki T."/>
        </authorList>
    </citation>
    <scope>NUCLEOTIDE SEQUENCE [LARGE SCALE GENOMIC DNA]</scope>
    <source>
        <strain evidence="3">cv. Nipponbare</strain>
    </source>
</reference>
<dbReference type="Proteomes" id="UP000000763">
    <property type="component" value="Chromosome 4"/>
</dbReference>
<evidence type="ECO:0000259" key="1">
    <source>
        <dbReference type="Pfam" id="PF17919"/>
    </source>
</evidence>
<evidence type="ECO:0000313" key="3">
    <source>
        <dbReference type="Proteomes" id="UP000000763"/>
    </source>
</evidence>
<feature type="domain" description="Reverse transcriptase/retrotransposon-derived protein RNase H-like" evidence="1">
    <location>
        <begin position="193"/>
        <end position="290"/>
    </location>
</feature>
<dbReference type="FunFam" id="3.10.20.370:FF:000001">
    <property type="entry name" value="Retrovirus-related Pol polyprotein from transposon 17.6-like protein"/>
    <property type="match status" value="1"/>
</dbReference>
<dbReference type="AlphaFoldDB" id="Q5JPV9"/>
<dbReference type="SUPFAM" id="SSF56672">
    <property type="entry name" value="DNA/RNA polymerases"/>
    <property type="match status" value="1"/>
</dbReference>
<dbReference type="Gene3D" id="3.10.10.10">
    <property type="entry name" value="HIV Type 1 Reverse Transcriptase, subunit A, domain 1"/>
    <property type="match status" value="1"/>
</dbReference>
<accession>Q5JPV9</accession>
<name>Q5JPV9_ORYSJ</name>
<sequence>MATSPELGWSAANLEGRDNAGIIYPIPYSEWVSPVQVVPKKGGMTVVANSQNELIPQRTITGWRMCIDYRKLNKATKKDHFPLPFGDEMLEQLANLYFFCFLDGSWRYMMSIFSDMIEDIMELFMDDFSVYGKTFGHCLQNLDKVLQRCQEKDLGIRSFLGHAGFYRRFIKDFSTIARPLTNLLAKDAPFEFDDVCLKSFEILKKALVSAPIIQPPDWTLPFEIMCDARDFAVGAVLGQTKNKKHHAICYASKTLTGAQFNYSTTEKELLTIVFAIDKFRSYLVGAKVIVYTDHATLIYLFTKKDAKCHVLINSSRIKNHSLKGIIELIKIRKEIGKH</sequence>
<dbReference type="FunFam" id="3.30.70.270:FF:000020">
    <property type="entry name" value="Transposon Tf2-6 polyprotein-like Protein"/>
    <property type="match status" value="1"/>
</dbReference>
<dbReference type="CDD" id="cd01647">
    <property type="entry name" value="RT_LTR"/>
    <property type="match status" value="1"/>
</dbReference>
<dbReference type="InterPro" id="IPR043128">
    <property type="entry name" value="Rev_trsase/Diguanyl_cyclase"/>
</dbReference>
<gene>
    <name evidence="2" type="primary">OSJNBa0085C10.32</name>
</gene>
<proteinExistence type="predicted"/>
<dbReference type="CDD" id="cd09274">
    <property type="entry name" value="RNase_HI_RT_Ty3"/>
    <property type="match status" value="1"/>
</dbReference>
<dbReference type="PANTHER" id="PTHR34072">
    <property type="entry name" value="ENZYMATIC POLYPROTEIN-RELATED"/>
    <property type="match status" value="1"/>
</dbReference>
<reference evidence="3" key="2">
    <citation type="journal article" date="2008" name="Nucleic Acids Res.">
        <title>The rice annotation project database (RAP-DB): 2008 update.</title>
        <authorList>
            <consortium name="The rice annotation project (RAP)"/>
        </authorList>
    </citation>
    <scope>GENOME REANNOTATION</scope>
    <source>
        <strain evidence="3">cv. Nipponbare</strain>
    </source>
</reference>
<evidence type="ECO:0000313" key="2">
    <source>
        <dbReference type="EMBL" id="CAD40080.1"/>
    </source>
</evidence>
<dbReference type="EMBL" id="AL731643">
    <property type="protein sequence ID" value="CAD40080.1"/>
    <property type="molecule type" value="Genomic_DNA"/>
</dbReference>
<dbReference type="Gene3D" id="3.30.70.270">
    <property type="match status" value="1"/>
</dbReference>
<dbReference type="PANTHER" id="PTHR34072:SF57">
    <property type="entry name" value="RNA-DIRECTED DNA POLYMERASE"/>
    <property type="match status" value="1"/>
</dbReference>